<feature type="domain" description="Fungal lipase-type" evidence="6">
    <location>
        <begin position="125"/>
        <end position="261"/>
    </location>
</feature>
<proteinExistence type="inferred from homology"/>
<accession>A0A409WN60</accession>
<keyword evidence="8" id="KW-1185">Reference proteome</keyword>
<dbReference type="InterPro" id="IPR029058">
    <property type="entry name" value="AB_hydrolase_fold"/>
</dbReference>
<reference evidence="7 8" key="1">
    <citation type="journal article" date="2018" name="Evol. Lett.">
        <title>Horizontal gene cluster transfer increased hallucinogenic mushroom diversity.</title>
        <authorList>
            <person name="Reynolds H.T."/>
            <person name="Vijayakumar V."/>
            <person name="Gluck-Thaler E."/>
            <person name="Korotkin H.B."/>
            <person name="Matheny P.B."/>
            <person name="Slot J.C."/>
        </authorList>
    </citation>
    <scope>NUCLEOTIDE SEQUENCE [LARGE SCALE GENOMIC DNA]</scope>
    <source>
        <strain evidence="7 8">2631</strain>
    </source>
</reference>
<keyword evidence="5" id="KW-0732">Signal</keyword>
<comment type="caution">
    <text evidence="7">The sequence shown here is derived from an EMBL/GenBank/DDBJ whole genome shotgun (WGS) entry which is preliminary data.</text>
</comment>
<feature type="signal peptide" evidence="5">
    <location>
        <begin position="1"/>
        <end position="20"/>
    </location>
</feature>
<dbReference type="CDD" id="cd00519">
    <property type="entry name" value="Lipase_3"/>
    <property type="match status" value="1"/>
</dbReference>
<feature type="chain" id="PRO_5019214579" description="Fungal lipase-type domain-containing protein" evidence="5">
    <location>
        <begin position="21"/>
        <end position="702"/>
    </location>
</feature>
<evidence type="ECO:0000313" key="7">
    <source>
        <dbReference type="EMBL" id="PPQ79945.1"/>
    </source>
</evidence>
<dbReference type="Gene3D" id="3.40.50.1820">
    <property type="entry name" value="alpha/beta hydrolase"/>
    <property type="match status" value="1"/>
</dbReference>
<gene>
    <name evidence="7" type="ORF">CVT25_003017</name>
</gene>
<evidence type="ECO:0000259" key="6">
    <source>
        <dbReference type="Pfam" id="PF01764"/>
    </source>
</evidence>
<dbReference type="EMBL" id="NHYD01003356">
    <property type="protein sequence ID" value="PPQ79945.1"/>
    <property type="molecule type" value="Genomic_DNA"/>
</dbReference>
<comment type="catalytic activity">
    <reaction evidence="4">
        <text>a monoacylglycerol + H2O = glycerol + a fatty acid + H(+)</text>
        <dbReference type="Rhea" id="RHEA:15245"/>
        <dbReference type="ChEBI" id="CHEBI:15377"/>
        <dbReference type="ChEBI" id="CHEBI:15378"/>
        <dbReference type="ChEBI" id="CHEBI:17408"/>
        <dbReference type="ChEBI" id="CHEBI:17754"/>
        <dbReference type="ChEBI" id="CHEBI:28868"/>
    </reaction>
</comment>
<comment type="similarity">
    <text evidence="2">Belongs to the AB hydrolase superfamily. Lipase family. Class 3 subfamily.</text>
</comment>
<dbReference type="Proteomes" id="UP000283269">
    <property type="component" value="Unassembled WGS sequence"/>
</dbReference>
<dbReference type="Pfam" id="PF01764">
    <property type="entry name" value="Lipase_3"/>
    <property type="match status" value="1"/>
</dbReference>
<organism evidence="7 8">
    <name type="scientific">Psilocybe cyanescens</name>
    <dbReference type="NCBI Taxonomy" id="93625"/>
    <lineage>
        <taxon>Eukaryota</taxon>
        <taxon>Fungi</taxon>
        <taxon>Dikarya</taxon>
        <taxon>Basidiomycota</taxon>
        <taxon>Agaricomycotina</taxon>
        <taxon>Agaricomycetes</taxon>
        <taxon>Agaricomycetidae</taxon>
        <taxon>Agaricales</taxon>
        <taxon>Agaricineae</taxon>
        <taxon>Strophariaceae</taxon>
        <taxon>Psilocybe</taxon>
    </lineage>
</organism>
<evidence type="ECO:0000256" key="5">
    <source>
        <dbReference type="SAM" id="SignalP"/>
    </source>
</evidence>
<dbReference type="PANTHER" id="PTHR45856">
    <property type="entry name" value="ALPHA/BETA-HYDROLASES SUPERFAMILY PROTEIN"/>
    <property type="match status" value="1"/>
</dbReference>
<name>A0A409WN60_PSICY</name>
<evidence type="ECO:0000256" key="1">
    <source>
        <dbReference type="ARBA" id="ARBA00023157"/>
    </source>
</evidence>
<evidence type="ECO:0000313" key="8">
    <source>
        <dbReference type="Proteomes" id="UP000283269"/>
    </source>
</evidence>
<dbReference type="InterPro" id="IPR051218">
    <property type="entry name" value="Sec_MonoDiacylglyc_Lipase"/>
</dbReference>
<dbReference type="OrthoDB" id="426718at2759"/>
<dbReference type="SUPFAM" id="SSF53474">
    <property type="entry name" value="alpha/beta-Hydrolases"/>
    <property type="match status" value="1"/>
</dbReference>
<comment type="catalytic activity">
    <reaction evidence="3">
        <text>a diacylglycerol + H2O = a monoacylglycerol + a fatty acid + H(+)</text>
        <dbReference type="Rhea" id="RHEA:32731"/>
        <dbReference type="ChEBI" id="CHEBI:15377"/>
        <dbReference type="ChEBI" id="CHEBI:15378"/>
        <dbReference type="ChEBI" id="CHEBI:17408"/>
        <dbReference type="ChEBI" id="CHEBI:18035"/>
        <dbReference type="ChEBI" id="CHEBI:28868"/>
    </reaction>
</comment>
<sequence length="702" mass="75899">MHSLAIASAFIALFGGAIHAAPTNLQTRSVTSISSTELSGFAPFTQFARAAYCPTSKLQNWSCGDACKANSDFQPTLVGGDGNAIQICNPLQNNELCEHKLIAGKLSDFVGFSPSQNSIIVAHEGTDPTQLLSDLTDVDILMGSLDSTLFPGVSSSVQVHAGFRDEHAKTASTILKEVQRLMSVKNTNNVAIVGHSLGGALSELDSLFLTLNLPSSTSIKAVTYGTPRVGNPAFAQLIDSKVPNFKRINNEDDIVPIVPGRFLGFAHPHGEVHILSPGNAVSCPGDDDATDSQCQIQSVPNVLVGNILNHIGGMLNRETSFPSTVEEQGSDTPFVVDISKTEASDSIQSHLSTMTSSTRLRIHPSAGVGEVVALPDLGLPSSDGHGHMRRIWASLLGDSNRIPLSIQLLRQENTWASSMAHCVCILYCLLSCLIAIAHLYTNIFNPAMHTMAMAKSFGAGNIPASVAIAHYLTRSLVTSTSLEPFVLGRPSTAESNITICAWLPDSKLRDFEVWMESWQGSVSLLVTTTDTVSSSSHRKLLKVIRQLAAKPSMTGASIHLLHLKEHSVGSPNLYLNLARLFASTDWVLIIPGELDSPVPQRLDDIVSSRTKTIAREYVLASGIQSYPFPELSPLLIYRDRDFWCTERIMTGTSRRPDWDECLWQLNLETAGAIQGLDVSMVTSKDDRNLVSEVCFAIEVEQN</sequence>
<dbReference type="GO" id="GO:0006629">
    <property type="term" value="P:lipid metabolic process"/>
    <property type="evidence" value="ECO:0007669"/>
    <property type="project" value="InterPro"/>
</dbReference>
<evidence type="ECO:0000256" key="2">
    <source>
        <dbReference type="ARBA" id="ARBA00043996"/>
    </source>
</evidence>
<dbReference type="InterPro" id="IPR002921">
    <property type="entry name" value="Fungal_lipase-type"/>
</dbReference>
<dbReference type="InParanoid" id="A0A409WN60"/>
<dbReference type="PANTHER" id="PTHR45856:SF25">
    <property type="entry name" value="FUNGAL LIPASE-LIKE DOMAIN-CONTAINING PROTEIN"/>
    <property type="match status" value="1"/>
</dbReference>
<keyword evidence="1" id="KW-1015">Disulfide bond</keyword>
<protein>
    <recommendedName>
        <fullName evidence="6">Fungal lipase-type domain-containing protein</fullName>
    </recommendedName>
</protein>
<evidence type="ECO:0000256" key="3">
    <source>
        <dbReference type="ARBA" id="ARBA00047591"/>
    </source>
</evidence>
<evidence type="ECO:0000256" key="4">
    <source>
        <dbReference type="ARBA" id="ARBA00048461"/>
    </source>
</evidence>
<dbReference type="AlphaFoldDB" id="A0A409WN60"/>